<gene>
    <name evidence="1" type="ORF">DSO57_1001010</name>
</gene>
<dbReference type="Proteomes" id="UP001165960">
    <property type="component" value="Unassembled WGS sequence"/>
</dbReference>
<evidence type="ECO:0000313" key="1">
    <source>
        <dbReference type="EMBL" id="KAJ9090553.1"/>
    </source>
</evidence>
<evidence type="ECO:0000313" key="2">
    <source>
        <dbReference type="Proteomes" id="UP001165960"/>
    </source>
</evidence>
<organism evidence="1 2">
    <name type="scientific">Entomophthora muscae</name>
    <dbReference type="NCBI Taxonomy" id="34485"/>
    <lineage>
        <taxon>Eukaryota</taxon>
        <taxon>Fungi</taxon>
        <taxon>Fungi incertae sedis</taxon>
        <taxon>Zoopagomycota</taxon>
        <taxon>Entomophthoromycotina</taxon>
        <taxon>Entomophthoromycetes</taxon>
        <taxon>Entomophthorales</taxon>
        <taxon>Entomophthoraceae</taxon>
        <taxon>Entomophthora</taxon>
    </lineage>
</organism>
<name>A0ACC2UUM8_9FUNG</name>
<protein>
    <submittedName>
        <fullName evidence="1">Uncharacterized protein</fullName>
    </submittedName>
</protein>
<sequence>MFGRAHKYEDNNYIPINGTKLSSYSGYATVGWTKPKKYPEPDNDSFWLNQVSPGDYTINQASEMSCFSKNTGHGLTRTCLKPIESSFWWGDTVNISKLMSCITETYRFSLTSPILGFSRTLQTNLKDGDLQVYPDLSPPPKPWILYDQIYSNVVLNGTMRGLRSGYFWVKPLYWATVYAGYKTTTIGSTMVSRNFKATQIYPVSRNGRIEGLYGFKTASSVAKDYIDPARFDFYPLS</sequence>
<proteinExistence type="predicted"/>
<keyword evidence="2" id="KW-1185">Reference proteome</keyword>
<comment type="caution">
    <text evidence="1">The sequence shown here is derived from an EMBL/GenBank/DDBJ whole genome shotgun (WGS) entry which is preliminary data.</text>
</comment>
<accession>A0ACC2UUM8</accession>
<dbReference type="EMBL" id="QTSX02000002">
    <property type="protein sequence ID" value="KAJ9090553.1"/>
    <property type="molecule type" value="Genomic_DNA"/>
</dbReference>
<reference evidence="1" key="1">
    <citation type="submission" date="2022-04" db="EMBL/GenBank/DDBJ databases">
        <title>Genome of the entomopathogenic fungus Entomophthora muscae.</title>
        <authorList>
            <person name="Elya C."/>
            <person name="Lovett B.R."/>
            <person name="Lee E."/>
            <person name="Macias A.M."/>
            <person name="Hajek A.E."/>
            <person name="De Bivort B.L."/>
            <person name="Kasson M.T."/>
            <person name="De Fine Licht H.H."/>
            <person name="Stajich J.E."/>
        </authorList>
    </citation>
    <scope>NUCLEOTIDE SEQUENCE</scope>
    <source>
        <strain evidence="1">Berkeley</strain>
    </source>
</reference>